<reference evidence="1" key="1">
    <citation type="submission" date="2022-06" db="EMBL/GenBank/DDBJ databases">
        <authorList>
            <person name="Legras J.-L."/>
            <person name="Devillers H."/>
            <person name="Grondin C."/>
        </authorList>
    </citation>
    <scope>NUCLEOTIDE SEQUENCE</scope>
    <source>
        <strain evidence="1">CLIB 1444</strain>
    </source>
</reference>
<protein>
    <submittedName>
        <fullName evidence="1">tRNA N6-adenosine threonylcarbamoyltransferase, mitochondrial</fullName>
    </submittedName>
</protein>
<dbReference type="Proteomes" id="UP001152531">
    <property type="component" value="Unassembled WGS sequence"/>
</dbReference>
<keyword evidence="2" id="KW-1185">Reference proteome</keyword>
<comment type="caution">
    <text evidence="1">The sequence shown here is derived from an EMBL/GenBank/DDBJ whole genome shotgun (WGS) entry which is preliminary data.</text>
</comment>
<gene>
    <name evidence="1" type="ORF">CLIB1444_01S18558</name>
</gene>
<dbReference type="EMBL" id="CALSDN010000001">
    <property type="protein sequence ID" value="CAH6718969.1"/>
    <property type="molecule type" value="Genomic_DNA"/>
</dbReference>
<proteinExistence type="predicted"/>
<sequence length="435" mass="48672">MISSLRVVVARSGGGRSFRLRRFYRVLAIESSCDDSCLALLEKSKGKSPIIIDEMKRTLNSQATGGIVPTKAQEFHQQEIGNMILEFSGRHGLQSNPPDVICCTRGPGMVGSLSASLQIAKGLSIGWNKPMIGVHHMLGHVLISQLPESERPNIKPPEYPFLSLLCSGGHTMLLLSKSISDHEIIIETSDIAVGDSIDKCARELGIEGNLLGKELEKYVNSIPPELANEFSNISTETRDNEFEFKLKKPLRGPHNPVIPDTLTFSFAPFLSSIQHFKSSNELTERSKQFIAYKTQKLIFQHIIDRVNISLLKHGIREDGIKGKIVKGDKKFEGVRSLVLSGGVASNRIFRDLLQEELRLNLLGNEEDFQFHFPDVRLCTDNAVMIGVAGIEILETLHKRTDLNVLPIRKWPMNKLLDVDGWIDMEESEIKRLMNK</sequence>
<accession>A0ACA9Y1Y8</accession>
<organism evidence="1 2">
    <name type="scientific">[Candida] jaroonii</name>
    <dbReference type="NCBI Taxonomy" id="467808"/>
    <lineage>
        <taxon>Eukaryota</taxon>
        <taxon>Fungi</taxon>
        <taxon>Dikarya</taxon>
        <taxon>Ascomycota</taxon>
        <taxon>Saccharomycotina</taxon>
        <taxon>Pichiomycetes</taxon>
        <taxon>Debaryomycetaceae</taxon>
        <taxon>Yamadazyma</taxon>
    </lineage>
</organism>
<name>A0ACA9Y1Y8_9ASCO</name>
<evidence type="ECO:0000313" key="2">
    <source>
        <dbReference type="Proteomes" id="UP001152531"/>
    </source>
</evidence>
<evidence type="ECO:0000313" key="1">
    <source>
        <dbReference type="EMBL" id="CAH6718969.1"/>
    </source>
</evidence>